<reference evidence="1 2" key="1">
    <citation type="submission" date="2012-05" db="EMBL/GenBank/DDBJ databases">
        <title>Genome sequence of Nitritalea halalkaliphila LW7.</title>
        <authorList>
            <person name="Jangir P.K."/>
            <person name="Singh A."/>
            <person name="Shivaji S."/>
            <person name="Sharma R."/>
        </authorList>
    </citation>
    <scope>NUCLEOTIDE SEQUENCE [LARGE SCALE GENOMIC DNA]</scope>
    <source>
        <strain evidence="1 2">LW7</strain>
    </source>
</reference>
<dbReference type="PATRIC" id="fig|1189621.3.peg.82"/>
<dbReference type="GO" id="GO:0016787">
    <property type="term" value="F:hydrolase activity"/>
    <property type="evidence" value="ECO:0007669"/>
    <property type="project" value="UniProtKB-KW"/>
</dbReference>
<gene>
    <name evidence="1" type="ORF">A3SI_00385</name>
</gene>
<dbReference type="STRING" id="1189621.A3SI_00385"/>
<dbReference type="Proteomes" id="UP000005551">
    <property type="component" value="Unassembled WGS sequence"/>
</dbReference>
<keyword evidence="2" id="KW-1185">Reference proteome</keyword>
<protein>
    <submittedName>
        <fullName evidence="1">Alpha/beta hydrolase</fullName>
    </submittedName>
</protein>
<comment type="caution">
    <text evidence="1">The sequence shown here is derived from an EMBL/GenBank/DDBJ whole genome shotgun (WGS) entry which is preliminary data.</text>
</comment>
<proteinExistence type="predicted"/>
<dbReference type="AlphaFoldDB" id="I5CAM7"/>
<dbReference type="EMBL" id="AJYA01000001">
    <property type="protein sequence ID" value="EIM78879.1"/>
    <property type="molecule type" value="Genomic_DNA"/>
</dbReference>
<organism evidence="1 2">
    <name type="scientific">Nitritalea halalkaliphila LW7</name>
    <dbReference type="NCBI Taxonomy" id="1189621"/>
    <lineage>
        <taxon>Bacteria</taxon>
        <taxon>Pseudomonadati</taxon>
        <taxon>Bacteroidota</taxon>
        <taxon>Cytophagia</taxon>
        <taxon>Cytophagales</taxon>
        <taxon>Cyclobacteriaceae</taxon>
        <taxon>Nitritalea</taxon>
    </lineage>
</organism>
<name>I5CAM7_9BACT</name>
<dbReference type="RefSeq" id="WP_009053097.1">
    <property type="nucleotide sequence ID" value="NZ_AJYA01000001.1"/>
</dbReference>
<sequence>MEYGAALDRLFKPWNKMIAKYIVMDEGGSRLMEREGDKAKYWSNRVHVDAYEALAVLLRSGMTDATFEAIQCPTYLAYYYKDEENQDFVVSVPAMLDMFEKLGTPEAQKVKQAFPESGDHVIASSITSADWEGVLLGSLDFLKRALPDFPQEVEKEEEELALLMY</sequence>
<accession>I5CAM7</accession>
<evidence type="ECO:0000313" key="2">
    <source>
        <dbReference type="Proteomes" id="UP000005551"/>
    </source>
</evidence>
<keyword evidence="1" id="KW-0378">Hydrolase</keyword>
<evidence type="ECO:0000313" key="1">
    <source>
        <dbReference type="EMBL" id="EIM78879.1"/>
    </source>
</evidence>